<keyword evidence="4 6" id="KW-1133">Transmembrane helix</keyword>
<evidence type="ECO:0000256" key="4">
    <source>
        <dbReference type="ARBA" id="ARBA00022989"/>
    </source>
</evidence>
<dbReference type="CDD" id="cd06580">
    <property type="entry name" value="TM_PBP1_transp_TpRbsC_like"/>
    <property type="match status" value="1"/>
</dbReference>
<feature type="transmembrane region" description="Helical" evidence="6">
    <location>
        <begin position="198"/>
        <end position="223"/>
    </location>
</feature>
<evidence type="ECO:0000256" key="2">
    <source>
        <dbReference type="ARBA" id="ARBA00022475"/>
    </source>
</evidence>
<gene>
    <name evidence="7" type="ORF">D4A47_13320</name>
</gene>
<comment type="caution">
    <text evidence="7">The sequence shown here is derived from an EMBL/GenBank/DDBJ whole genome shotgun (WGS) entry which is preliminary data.</text>
</comment>
<dbReference type="GO" id="GO:0022857">
    <property type="term" value="F:transmembrane transporter activity"/>
    <property type="evidence" value="ECO:0007669"/>
    <property type="project" value="InterPro"/>
</dbReference>
<name>A0A498CS20_9FIRM</name>
<dbReference type="PANTHER" id="PTHR43370">
    <property type="entry name" value="SUGAR ABC TRANSPORTER INTEGRAL MEMBRANE PROTEIN-RELATED"/>
    <property type="match status" value="1"/>
</dbReference>
<dbReference type="AlphaFoldDB" id="A0A498CS20"/>
<dbReference type="RefSeq" id="WP_121587655.1">
    <property type="nucleotide sequence ID" value="NZ_DBGELX010000043.1"/>
</dbReference>
<dbReference type="Pfam" id="PF02653">
    <property type="entry name" value="BPD_transp_2"/>
    <property type="match status" value="1"/>
</dbReference>
<sequence length="301" mass="32072">MLGILLSTSTLAATVRLSAPLALATMGSVFGHKAKIFNIGLESYVLTSAFFATWGSYLFENAFMGLLFGMVSGVVMSAIFGTFVLHFKSDPIVVGIAMNLSAWGLTSLLLFNIFHIRGSIMDPRIKSFGSIDIPLLGRIPFVGELLNNHNILVYAAFAVVIVSQIVMYKTRFGLRLRGVGLNEKAIQSAGVSVTKYKWASLIITGVLAGAAGACLPLSGISMFTENMSAGKGFLAVSAARIGKGDPFKAFFACLIFAFADAVSVGLQSFNIPSQLVLMTPYIATVVVMCLTNLDQLKKNAV</sequence>
<feature type="transmembrane region" description="Helical" evidence="6">
    <location>
        <begin position="92"/>
        <end position="114"/>
    </location>
</feature>
<evidence type="ECO:0000256" key="5">
    <source>
        <dbReference type="ARBA" id="ARBA00023136"/>
    </source>
</evidence>
<dbReference type="GO" id="GO:0005886">
    <property type="term" value="C:plasma membrane"/>
    <property type="evidence" value="ECO:0007669"/>
    <property type="project" value="UniProtKB-SubCell"/>
</dbReference>
<evidence type="ECO:0000256" key="6">
    <source>
        <dbReference type="SAM" id="Phobius"/>
    </source>
</evidence>
<feature type="transmembrane region" description="Helical" evidence="6">
    <location>
        <begin position="151"/>
        <end position="168"/>
    </location>
</feature>
<reference evidence="7 8" key="1">
    <citation type="submission" date="2018-10" db="EMBL/GenBank/DDBJ databases">
        <title>Anaerotruncus faecis sp. nov., isolated from human feces.</title>
        <authorList>
            <person name="Wang Y.-J."/>
        </authorList>
    </citation>
    <scope>NUCLEOTIDE SEQUENCE [LARGE SCALE GENOMIC DNA]</scope>
    <source>
        <strain evidence="7 8">22A2-44</strain>
    </source>
</reference>
<evidence type="ECO:0000313" key="7">
    <source>
        <dbReference type="EMBL" id="RLL07170.1"/>
    </source>
</evidence>
<organism evidence="7 8">
    <name type="scientific">Anaerotruncus massiliensis</name>
    <name type="common">ex Liu et al. 2021</name>
    <dbReference type="NCBI Taxonomy" id="2321404"/>
    <lineage>
        <taxon>Bacteria</taxon>
        <taxon>Bacillati</taxon>
        <taxon>Bacillota</taxon>
        <taxon>Clostridia</taxon>
        <taxon>Eubacteriales</taxon>
        <taxon>Oscillospiraceae</taxon>
        <taxon>Anaerotruncus</taxon>
    </lineage>
</organism>
<feature type="transmembrane region" description="Helical" evidence="6">
    <location>
        <begin position="66"/>
        <end position="86"/>
    </location>
</feature>
<keyword evidence="8" id="KW-1185">Reference proteome</keyword>
<dbReference type="EMBL" id="RCHT01000048">
    <property type="protein sequence ID" value="RLL07170.1"/>
    <property type="molecule type" value="Genomic_DNA"/>
</dbReference>
<keyword evidence="3 6" id="KW-0812">Transmembrane</keyword>
<evidence type="ECO:0000313" key="8">
    <source>
        <dbReference type="Proteomes" id="UP000276301"/>
    </source>
</evidence>
<dbReference type="Proteomes" id="UP000276301">
    <property type="component" value="Unassembled WGS sequence"/>
</dbReference>
<feature type="transmembrane region" description="Helical" evidence="6">
    <location>
        <begin position="275"/>
        <end position="293"/>
    </location>
</feature>
<keyword evidence="2" id="KW-1003">Cell membrane</keyword>
<evidence type="ECO:0000256" key="3">
    <source>
        <dbReference type="ARBA" id="ARBA00022692"/>
    </source>
</evidence>
<protein>
    <submittedName>
        <fullName evidence="7">ABC transporter permease</fullName>
    </submittedName>
</protein>
<proteinExistence type="predicted"/>
<dbReference type="InterPro" id="IPR001851">
    <property type="entry name" value="ABC_transp_permease"/>
</dbReference>
<keyword evidence="5 6" id="KW-0472">Membrane</keyword>
<accession>A0A498CS20</accession>
<feature type="transmembrane region" description="Helical" evidence="6">
    <location>
        <begin position="41"/>
        <end position="59"/>
    </location>
</feature>
<feature type="transmembrane region" description="Helical" evidence="6">
    <location>
        <begin position="249"/>
        <end position="269"/>
    </location>
</feature>
<comment type="subcellular location">
    <subcellularLocation>
        <location evidence="1">Cell membrane</location>
        <topology evidence="1">Multi-pass membrane protein</topology>
    </subcellularLocation>
</comment>
<evidence type="ECO:0000256" key="1">
    <source>
        <dbReference type="ARBA" id="ARBA00004651"/>
    </source>
</evidence>
<dbReference type="PANTHER" id="PTHR43370:SF1">
    <property type="entry name" value="GUANOSINE ABC TRANSPORTER PERMEASE PROTEIN NUPQ"/>
    <property type="match status" value="1"/>
</dbReference>